<dbReference type="Pfam" id="PF13365">
    <property type="entry name" value="Trypsin_2"/>
    <property type="match status" value="1"/>
</dbReference>
<dbReference type="Gene3D" id="2.40.10.120">
    <property type="match status" value="1"/>
</dbReference>
<proteinExistence type="predicted"/>
<dbReference type="InterPro" id="IPR009003">
    <property type="entry name" value="Peptidase_S1_PA"/>
</dbReference>
<feature type="non-terminal residue" evidence="3">
    <location>
        <position position="175"/>
    </location>
</feature>
<dbReference type="AlphaFoldDB" id="T0YTT6"/>
<feature type="non-terminal residue" evidence="3">
    <location>
        <position position="1"/>
    </location>
</feature>
<evidence type="ECO:0000313" key="3">
    <source>
        <dbReference type="EMBL" id="EQD35272.1"/>
    </source>
</evidence>
<name>T0YTT6_9ZZZZ</name>
<dbReference type="EMBL" id="AUZX01013550">
    <property type="protein sequence ID" value="EQD35272.1"/>
    <property type="molecule type" value="Genomic_DNA"/>
</dbReference>
<dbReference type="PANTHER" id="PTHR43343">
    <property type="entry name" value="PEPTIDASE S12"/>
    <property type="match status" value="1"/>
</dbReference>
<sequence>NTTLNYQQSAAAGTGIVLSSNGLILTNNHVIDGATTIHVTDLGNHQTYPATVVGYDATSDVAVLRLQGASGLTTATLASSPATVGQSVYAVGNADGLGGTPTVTAGHVTSLDQSITAGDPSTGTSESLSGLIETDATLIPGDSGGALTTATGRVVGMDTAASSTVALGSSAQGYA</sequence>
<organism evidence="3">
    <name type="scientific">mine drainage metagenome</name>
    <dbReference type="NCBI Taxonomy" id="410659"/>
    <lineage>
        <taxon>unclassified sequences</taxon>
        <taxon>metagenomes</taxon>
        <taxon>ecological metagenomes</taxon>
    </lineage>
</organism>
<reference evidence="3" key="1">
    <citation type="submission" date="2013-08" db="EMBL/GenBank/DDBJ databases">
        <authorList>
            <person name="Mendez C."/>
            <person name="Richter M."/>
            <person name="Ferrer M."/>
            <person name="Sanchez J."/>
        </authorList>
    </citation>
    <scope>NUCLEOTIDE SEQUENCE</scope>
</reference>
<protein>
    <submittedName>
        <fullName evidence="3">Serine protease PepA</fullName>
    </submittedName>
</protein>
<reference evidence="3" key="2">
    <citation type="journal article" date="2014" name="ISME J.">
        <title>Microbial stratification in low pH oxic and suboxic macroscopic growths along an acid mine drainage.</title>
        <authorList>
            <person name="Mendez-Garcia C."/>
            <person name="Mesa V."/>
            <person name="Sprenger R.R."/>
            <person name="Richter M."/>
            <person name="Diez M.S."/>
            <person name="Solano J."/>
            <person name="Bargiela R."/>
            <person name="Golyshina O.V."/>
            <person name="Manteca A."/>
            <person name="Ramos J.L."/>
            <person name="Gallego J.R."/>
            <person name="Llorente I."/>
            <person name="Martins Dos Santos V.A."/>
            <person name="Jensen O.N."/>
            <person name="Pelaez A.I."/>
            <person name="Sanchez J."/>
            <person name="Ferrer M."/>
        </authorList>
    </citation>
    <scope>NUCLEOTIDE SEQUENCE</scope>
</reference>
<dbReference type="InterPro" id="IPR051201">
    <property type="entry name" value="Chloro_Bact_Ser_Proteases"/>
</dbReference>
<accession>T0YTT6</accession>
<dbReference type="InterPro" id="IPR001940">
    <property type="entry name" value="Peptidase_S1C"/>
</dbReference>
<gene>
    <name evidence="3" type="ORF">B1A_18371</name>
</gene>
<evidence type="ECO:0000256" key="1">
    <source>
        <dbReference type="ARBA" id="ARBA00022670"/>
    </source>
</evidence>
<keyword evidence="1 3" id="KW-0645">Protease</keyword>
<dbReference type="PANTHER" id="PTHR43343:SF3">
    <property type="entry name" value="PROTEASE DO-LIKE 8, CHLOROPLASTIC"/>
    <property type="match status" value="1"/>
</dbReference>
<evidence type="ECO:0000256" key="2">
    <source>
        <dbReference type="ARBA" id="ARBA00022801"/>
    </source>
</evidence>
<dbReference type="GO" id="GO:0004252">
    <property type="term" value="F:serine-type endopeptidase activity"/>
    <property type="evidence" value="ECO:0007669"/>
    <property type="project" value="InterPro"/>
</dbReference>
<dbReference type="SUPFAM" id="SSF50494">
    <property type="entry name" value="Trypsin-like serine proteases"/>
    <property type="match status" value="1"/>
</dbReference>
<comment type="caution">
    <text evidence="3">The sequence shown here is derived from an EMBL/GenBank/DDBJ whole genome shotgun (WGS) entry which is preliminary data.</text>
</comment>
<dbReference type="PRINTS" id="PR00834">
    <property type="entry name" value="PROTEASES2C"/>
</dbReference>
<keyword evidence="2" id="KW-0378">Hydrolase</keyword>
<dbReference type="GO" id="GO:0006508">
    <property type="term" value="P:proteolysis"/>
    <property type="evidence" value="ECO:0007669"/>
    <property type="project" value="UniProtKB-KW"/>
</dbReference>